<dbReference type="Proteomes" id="UP001054811">
    <property type="component" value="Chromosome"/>
</dbReference>
<reference evidence="3" key="1">
    <citation type="submission" date="2022-01" db="EMBL/GenBank/DDBJ databases">
        <title>Microbacterium eymi and Microbacterium rhizovicinus sp. nov., isolated from the rhizospheric soil of Elymus tsukushiensis, a plant native to the Dokdo Islands, Republic of Korea.</title>
        <authorList>
            <person name="Hwang Y.J."/>
        </authorList>
    </citation>
    <scope>NUCLEOTIDE SEQUENCE</scope>
    <source>
        <strain evidence="3">KUDC0405</strain>
    </source>
</reference>
<sequence>MSTFIVTYHYADDSDARRTEHRPDHVAFLQGLRDAGVLYMSGPLTQEPPRAVLVLEDDDVPSLEARMDEDPFHRNGLIARREIEPWKVFFDPRRPADR</sequence>
<dbReference type="InterPro" id="IPR005545">
    <property type="entry name" value="YCII"/>
</dbReference>
<dbReference type="Pfam" id="PF03795">
    <property type="entry name" value="YCII"/>
    <property type="match status" value="1"/>
</dbReference>
<name>A0ABY5NM99_9MICO</name>
<comment type="similarity">
    <text evidence="1">Belongs to the YciI family.</text>
</comment>
<dbReference type="SUPFAM" id="SSF54909">
    <property type="entry name" value="Dimeric alpha+beta barrel"/>
    <property type="match status" value="1"/>
</dbReference>
<dbReference type="EMBL" id="CP091139">
    <property type="protein sequence ID" value="UUT36176.1"/>
    <property type="molecule type" value="Genomic_DNA"/>
</dbReference>
<evidence type="ECO:0000313" key="4">
    <source>
        <dbReference type="Proteomes" id="UP001054811"/>
    </source>
</evidence>
<evidence type="ECO:0000256" key="1">
    <source>
        <dbReference type="ARBA" id="ARBA00007689"/>
    </source>
</evidence>
<gene>
    <name evidence="3" type="ORF">L2X98_24320</name>
</gene>
<dbReference type="PANTHER" id="PTHR33606:SF3">
    <property type="entry name" value="PROTEIN YCII"/>
    <property type="match status" value="1"/>
</dbReference>
<dbReference type="PANTHER" id="PTHR33606">
    <property type="entry name" value="PROTEIN YCII"/>
    <property type="match status" value="1"/>
</dbReference>
<organism evidence="3 4">
    <name type="scientific">Microbacterium elymi</name>
    <dbReference type="NCBI Taxonomy" id="2909587"/>
    <lineage>
        <taxon>Bacteria</taxon>
        <taxon>Bacillati</taxon>
        <taxon>Actinomycetota</taxon>
        <taxon>Actinomycetes</taxon>
        <taxon>Micrococcales</taxon>
        <taxon>Microbacteriaceae</taxon>
        <taxon>Microbacterium</taxon>
    </lineage>
</organism>
<accession>A0ABY5NM99</accession>
<evidence type="ECO:0000313" key="3">
    <source>
        <dbReference type="EMBL" id="UUT36176.1"/>
    </source>
</evidence>
<dbReference type="InterPro" id="IPR011008">
    <property type="entry name" value="Dimeric_a/b-barrel"/>
</dbReference>
<proteinExistence type="inferred from homology"/>
<feature type="domain" description="YCII-related" evidence="2">
    <location>
        <begin position="5"/>
        <end position="87"/>
    </location>
</feature>
<dbReference type="InterPro" id="IPR051807">
    <property type="entry name" value="Sec-metab_biosynth-assoc"/>
</dbReference>
<protein>
    <submittedName>
        <fullName evidence="3">YciI family protein</fullName>
    </submittedName>
</protein>
<keyword evidence="4" id="KW-1185">Reference proteome</keyword>
<evidence type="ECO:0000259" key="2">
    <source>
        <dbReference type="Pfam" id="PF03795"/>
    </source>
</evidence>
<dbReference type="RefSeq" id="WP_259612825.1">
    <property type="nucleotide sequence ID" value="NZ_CP091139.2"/>
</dbReference>
<dbReference type="Gene3D" id="3.30.70.1060">
    <property type="entry name" value="Dimeric alpha+beta barrel"/>
    <property type="match status" value="1"/>
</dbReference>